<name>A0A422QZI2_9RHOB</name>
<gene>
    <name evidence="2" type="ORF">A7A09_005570</name>
</gene>
<organism evidence="2 3">
    <name type="scientific">Paracoccus methylarcula</name>
    <dbReference type="NCBI Taxonomy" id="72022"/>
    <lineage>
        <taxon>Bacteria</taxon>
        <taxon>Pseudomonadati</taxon>
        <taxon>Pseudomonadota</taxon>
        <taxon>Alphaproteobacteria</taxon>
        <taxon>Rhodobacterales</taxon>
        <taxon>Paracoccaceae</taxon>
        <taxon>Paracoccus</taxon>
    </lineage>
</organism>
<sequence length="289" mass="31594">MISEDPVNDARIGITATVSLLGLPPVTFEGDLSELDAWLNDIPGIGPILNAIGDTTQFVLDTAVTTLEYDPAGTLVICFTRGTLIETEDGVRLIEDLRVGDRVMTRDNGIKEIRWIGTRKLCAKAIAANPGLRPIRIRAGALGSNTPSTDLLVSPQHRVLVRSQIAQRMFGTLEVLVPAKQLCQLDGIDIAEDLAEVEYFHFLFDQHEVVYANGAASESLYTGPQALKSVGLAAREEIFTLFPELRDAEFASNSARELPSGRKSRKLAMRHRLNGKPLVMDRMELSGAE</sequence>
<feature type="domain" description="Hint" evidence="1">
    <location>
        <begin position="76"/>
        <end position="179"/>
    </location>
</feature>
<dbReference type="Proteomes" id="UP000238137">
    <property type="component" value="Unassembled WGS sequence"/>
</dbReference>
<dbReference type="InterPro" id="IPR036844">
    <property type="entry name" value="Hint_dom_sf"/>
</dbReference>
<dbReference type="InterPro" id="IPR028992">
    <property type="entry name" value="Hedgehog/Intein_dom"/>
</dbReference>
<dbReference type="GO" id="GO:0016539">
    <property type="term" value="P:intein-mediated protein splicing"/>
    <property type="evidence" value="ECO:0007669"/>
    <property type="project" value="InterPro"/>
</dbReference>
<keyword evidence="3" id="KW-1185">Reference proteome</keyword>
<evidence type="ECO:0000259" key="1">
    <source>
        <dbReference type="SMART" id="SM00306"/>
    </source>
</evidence>
<dbReference type="InterPro" id="IPR003587">
    <property type="entry name" value="Hint_dom_N"/>
</dbReference>
<accession>A0A422QZI2</accession>
<dbReference type="Gene3D" id="2.170.16.10">
    <property type="entry name" value="Hedgehog/Intein (Hint) domain"/>
    <property type="match status" value="1"/>
</dbReference>
<evidence type="ECO:0000313" key="3">
    <source>
        <dbReference type="Proteomes" id="UP000238137"/>
    </source>
</evidence>
<evidence type="ECO:0000313" key="2">
    <source>
        <dbReference type="EMBL" id="RNF35405.1"/>
    </source>
</evidence>
<reference evidence="2" key="1">
    <citation type="submission" date="2018-05" db="EMBL/GenBank/DDBJ databases">
        <title>Reclassification of Methylarcula marina and Methylarcula terricola as Paracoccus methylarcula sp.nov., comb.nov. and Paracoccus terricola comb.nov.</title>
        <authorList>
            <person name="Shmareva M.N."/>
            <person name="Doronina N.V."/>
            <person name="Vasilenko O.V."/>
            <person name="Tarlachkov S.V."/>
            <person name="Trotsenko Y.A."/>
        </authorList>
    </citation>
    <scope>NUCLEOTIDE SEQUENCE [LARGE SCALE GENOMIC DNA]</scope>
    <source>
        <strain evidence="2">VKM B-2159</strain>
    </source>
</reference>
<dbReference type="SUPFAM" id="SSF51294">
    <property type="entry name" value="Hedgehog/intein (Hint) domain"/>
    <property type="match status" value="1"/>
</dbReference>
<dbReference type="AlphaFoldDB" id="A0A422QZI2"/>
<dbReference type="OrthoDB" id="6305173at2"/>
<dbReference type="Pfam" id="PF13403">
    <property type="entry name" value="Hint_2"/>
    <property type="match status" value="1"/>
</dbReference>
<dbReference type="EMBL" id="PXNQ02000003">
    <property type="protein sequence ID" value="RNF35405.1"/>
    <property type="molecule type" value="Genomic_DNA"/>
</dbReference>
<proteinExistence type="predicted"/>
<dbReference type="InterPro" id="IPR006141">
    <property type="entry name" value="Intein_N"/>
</dbReference>
<protein>
    <submittedName>
        <fullName evidence="2">Hemolysin</fullName>
    </submittedName>
</protein>
<dbReference type="SMART" id="SM00306">
    <property type="entry name" value="HintN"/>
    <property type="match status" value="1"/>
</dbReference>
<comment type="caution">
    <text evidence="2">The sequence shown here is derived from an EMBL/GenBank/DDBJ whole genome shotgun (WGS) entry which is preliminary data.</text>
</comment>
<dbReference type="PROSITE" id="PS50817">
    <property type="entry name" value="INTEIN_N_TER"/>
    <property type="match status" value="1"/>
</dbReference>